<dbReference type="EMBL" id="JAVHUY010000053">
    <property type="protein sequence ID" value="MDQ7910209.1"/>
    <property type="molecule type" value="Genomic_DNA"/>
</dbReference>
<sequence length="287" mass="30985">MSPVLVATTPDDTAVPLGPTLSIFDPVYIGIDEFGHPVTVPLIYRNLLIGGEPGSGKSALLNAVVAHAALSLDCRLCLLDAKRVELGQWRRCADAFVGPSLPDALALLSRLQIMMDRRYDYLEECERRKVVPDDRYITPYLIALDEFAYYSATVGKKAQREEFSELLRDLVARGRAAGIIVVAATQRPSSDIIPTSLRDLFAWRFAGRCTTDSSSDIVLGHGKAQQGWTANTISPTNPGAGLLIAEGGTPQLVKVAYLDDATCAAIARYAATLRNTVASKPQPRVAA</sequence>
<gene>
    <name evidence="5" type="ORF">RB614_37510</name>
</gene>
<reference evidence="5 6" key="1">
    <citation type="submission" date="2023-08" db="EMBL/GenBank/DDBJ databases">
        <title>Phytohabitans sansha sp. nov., isolated from marine sediment.</title>
        <authorList>
            <person name="Zhao Y."/>
            <person name="Yi K."/>
        </authorList>
    </citation>
    <scope>NUCLEOTIDE SEQUENCE [LARGE SCALE GENOMIC DNA]</scope>
    <source>
        <strain evidence="5 6">ZYX-F-186</strain>
    </source>
</reference>
<dbReference type="SUPFAM" id="SSF52540">
    <property type="entry name" value="P-loop containing nucleoside triphosphate hydrolases"/>
    <property type="match status" value="1"/>
</dbReference>
<dbReference type="PROSITE" id="PS50901">
    <property type="entry name" value="FTSK"/>
    <property type="match status" value="1"/>
</dbReference>
<keyword evidence="2 3" id="KW-0067">ATP-binding</keyword>
<dbReference type="InterPro" id="IPR002543">
    <property type="entry name" value="FtsK_dom"/>
</dbReference>
<protein>
    <submittedName>
        <fullName evidence="5">FtsK/SpoIIIE domain-containing protein</fullName>
    </submittedName>
</protein>
<keyword evidence="6" id="KW-1185">Reference proteome</keyword>
<feature type="domain" description="FtsK" evidence="4">
    <location>
        <begin position="24"/>
        <end position="216"/>
    </location>
</feature>
<keyword evidence="1 3" id="KW-0547">Nucleotide-binding</keyword>
<feature type="binding site" evidence="3">
    <location>
        <begin position="51"/>
        <end position="58"/>
    </location>
    <ligand>
        <name>ATP</name>
        <dbReference type="ChEBI" id="CHEBI:30616"/>
    </ligand>
</feature>
<dbReference type="Proteomes" id="UP001230908">
    <property type="component" value="Unassembled WGS sequence"/>
</dbReference>
<evidence type="ECO:0000256" key="3">
    <source>
        <dbReference type="PROSITE-ProRule" id="PRU00289"/>
    </source>
</evidence>
<evidence type="ECO:0000256" key="2">
    <source>
        <dbReference type="ARBA" id="ARBA00022840"/>
    </source>
</evidence>
<dbReference type="PANTHER" id="PTHR22683:SF41">
    <property type="entry name" value="DNA TRANSLOCASE FTSK"/>
    <property type="match status" value="1"/>
</dbReference>
<evidence type="ECO:0000259" key="4">
    <source>
        <dbReference type="PROSITE" id="PS50901"/>
    </source>
</evidence>
<proteinExistence type="predicted"/>
<accession>A0ABU0ZV52</accession>
<evidence type="ECO:0000313" key="6">
    <source>
        <dbReference type="Proteomes" id="UP001230908"/>
    </source>
</evidence>
<dbReference type="Pfam" id="PF01580">
    <property type="entry name" value="FtsK_SpoIIIE"/>
    <property type="match status" value="1"/>
</dbReference>
<organism evidence="5 6">
    <name type="scientific">Phytohabitans maris</name>
    <dbReference type="NCBI Taxonomy" id="3071409"/>
    <lineage>
        <taxon>Bacteria</taxon>
        <taxon>Bacillati</taxon>
        <taxon>Actinomycetota</taxon>
        <taxon>Actinomycetes</taxon>
        <taxon>Micromonosporales</taxon>
        <taxon>Micromonosporaceae</taxon>
    </lineage>
</organism>
<name>A0ABU0ZV52_9ACTN</name>
<dbReference type="InterPro" id="IPR050206">
    <property type="entry name" value="FtsK/SpoIIIE/SftA"/>
</dbReference>
<evidence type="ECO:0000313" key="5">
    <source>
        <dbReference type="EMBL" id="MDQ7910209.1"/>
    </source>
</evidence>
<dbReference type="Gene3D" id="3.40.50.300">
    <property type="entry name" value="P-loop containing nucleotide triphosphate hydrolases"/>
    <property type="match status" value="1"/>
</dbReference>
<comment type="caution">
    <text evidence="5">The sequence shown here is derived from an EMBL/GenBank/DDBJ whole genome shotgun (WGS) entry which is preliminary data.</text>
</comment>
<dbReference type="PANTHER" id="PTHR22683">
    <property type="entry name" value="SPORULATION PROTEIN RELATED"/>
    <property type="match status" value="1"/>
</dbReference>
<dbReference type="InterPro" id="IPR027417">
    <property type="entry name" value="P-loop_NTPase"/>
</dbReference>
<dbReference type="RefSeq" id="WP_308717459.1">
    <property type="nucleotide sequence ID" value="NZ_JAVHUY010000053.1"/>
</dbReference>
<evidence type="ECO:0000256" key="1">
    <source>
        <dbReference type="ARBA" id="ARBA00022741"/>
    </source>
</evidence>